<gene>
    <name evidence="1" type="ORF">AK812_SmicGene41806</name>
</gene>
<dbReference type="Proteomes" id="UP000186817">
    <property type="component" value="Unassembled WGS sequence"/>
</dbReference>
<name>A0A1Q9C560_SYMMI</name>
<organism evidence="1 2">
    <name type="scientific">Symbiodinium microadriaticum</name>
    <name type="common">Dinoflagellate</name>
    <name type="synonym">Zooxanthella microadriatica</name>
    <dbReference type="NCBI Taxonomy" id="2951"/>
    <lineage>
        <taxon>Eukaryota</taxon>
        <taxon>Sar</taxon>
        <taxon>Alveolata</taxon>
        <taxon>Dinophyceae</taxon>
        <taxon>Suessiales</taxon>
        <taxon>Symbiodiniaceae</taxon>
        <taxon>Symbiodinium</taxon>
    </lineage>
</organism>
<protein>
    <submittedName>
        <fullName evidence="1">Uncharacterized protein</fullName>
    </submittedName>
</protein>
<accession>A0A1Q9C560</accession>
<keyword evidence="2" id="KW-1185">Reference proteome</keyword>
<evidence type="ECO:0000313" key="2">
    <source>
        <dbReference type="Proteomes" id="UP000186817"/>
    </source>
</evidence>
<proteinExistence type="predicted"/>
<comment type="caution">
    <text evidence="1">The sequence shown here is derived from an EMBL/GenBank/DDBJ whole genome shotgun (WGS) entry which is preliminary data.</text>
</comment>
<dbReference type="EMBL" id="LSRX01001668">
    <property type="protein sequence ID" value="OLP78058.1"/>
    <property type="molecule type" value="Genomic_DNA"/>
</dbReference>
<dbReference type="AlphaFoldDB" id="A0A1Q9C560"/>
<reference evidence="1 2" key="1">
    <citation type="submission" date="2016-02" db="EMBL/GenBank/DDBJ databases">
        <title>Genome analysis of coral dinoflagellate symbionts highlights evolutionary adaptations to a symbiotic lifestyle.</title>
        <authorList>
            <person name="Aranda M."/>
            <person name="Li Y."/>
            <person name="Liew Y.J."/>
            <person name="Baumgarten S."/>
            <person name="Simakov O."/>
            <person name="Wilson M."/>
            <person name="Piel J."/>
            <person name="Ashoor H."/>
            <person name="Bougouffa S."/>
            <person name="Bajic V.B."/>
            <person name="Ryu T."/>
            <person name="Ravasi T."/>
            <person name="Bayer T."/>
            <person name="Micklem G."/>
            <person name="Kim H."/>
            <person name="Bhak J."/>
            <person name="Lajeunesse T.C."/>
            <person name="Voolstra C.R."/>
        </authorList>
    </citation>
    <scope>NUCLEOTIDE SEQUENCE [LARGE SCALE GENOMIC DNA]</scope>
    <source>
        <strain evidence="1 2">CCMP2467</strain>
    </source>
</reference>
<sequence length="80" mass="9062">MQGRAIRLEDRPRADIKKAPARILNFLDAREDVRARHGLEPPRAAAVGEVNLPAPRAAKVGKPSRHRRLKRYLHVVELRG</sequence>
<evidence type="ECO:0000313" key="1">
    <source>
        <dbReference type="EMBL" id="OLP78058.1"/>
    </source>
</evidence>